<evidence type="ECO:0000256" key="2">
    <source>
        <dbReference type="SAM" id="SignalP"/>
    </source>
</evidence>
<reference evidence="3 4" key="1">
    <citation type="submission" date="2014-03" db="EMBL/GenBank/DDBJ databases">
        <title>Draft Genome Sequences of Four Burkholderia Strains.</title>
        <authorList>
            <person name="Liu X.Y."/>
            <person name="Li C.X."/>
            <person name="Xu J.H."/>
        </authorList>
    </citation>
    <scope>NUCLEOTIDE SEQUENCE [LARGE SCALE GENOMIC DNA]</scope>
    <source>
        <strain evidence="3 4">DSM 50014</strain>
    </source>
</reference>
<proteinExistence type="predicted"/>
<gene>
    <name evidence="3" type="ORF">BG61_00260</name>
</gene>
<dbReference type="EMBL" id="JFHC01000001">
    <property type="protein sequence ID" value="KDR44640.1"/>
    <property type="molecule type" value="Genomic_DNA"/>
</dbReference>
<accession>A0A069PVX8</accession>
<evidence type="ECO:0000256" key="1">
    <source>
        <dbReference type="SAM" id="MobiDB-lite"/>
    </source>
</evidence>
<protein>
    <submittedName>
        <fullName evidence="3">Uncharacterized protein</fullName>
    </submittedName>
</protein>
<dbReference type="Proteomes" id="UP000027466">
    <property type="component" value="Unassembled WGS sequence"/>
</dbReference>
<feature type="region of interest" description="Disordered" evidence="1">
    <location>
        <begin position="22"/>
        <end position="86"/>
    </location>
</feature>
<name>A0A069PVX8_9BURK</name>
<feature type="chain" id="PRO_5007372487" evidence="2">
    <location>
        <begin position="23"/>
        <end position="86"/>
    </location>
</feature>
<comment type="caution">
    <text evidence="3">The sequence shown here is derived from an EMBL/GenBank/DDBJ whole genome shotgun (WGS) entry which is preliminary data.</text>
</comment>
<sequence>MSRNKLLIALTAGIFAATGALAQTSSGNSSNATATPTASPMQDGASGTMAPSKSHKSTQHSGSKGKKTPDETTKSGAAGTQEGQSK</sequence>
<keyword evidence="4" id="KW-1185">Reference proteome</keyword>
<feature type="compositionally biased region" description="Basic residues" evidence="1">
    <location>
        <begin position="53"/>
        <end position="66"/>
    </location>
</feature>
<evidence type="ECO:0000313" key="4">
    <source>
        <dbReference type="Proteomes" id="UP000027466"/>
    </source>
</evidence>
<evidence type="ECO:0000313" key="3">
    <source>
        <dbReference type="EMBL" id="KDR44640.1"/>
    </source>
</evidence>
<feature type="signal peptide" evidence="2">
    <location>
        <begin position="1"/>
        <end position="22"/>
    </location>
</feature>
<feature type="compositionally biased region" description="Low complexity" evidence="1">
    <location>
        <begin position="22"/>
        <end position="40"/>
    </location>
</feature>
<organism evidence="3 4">
    <name type="scientific">Caballeronia glathei</name>
    <dbReference type="NCBI Taxonomy" id="60547"/>
    <lineage>
        <taxon>Bacteria</taxon>
        <taxon>Pseudomonadati</taxon>
        <taxon>Pseudomonadota</taxon>
        <taxon>Betaproteobacteria</taxon>
        <taxon>Burkholderiales</taxon>
        <taxon>Burkholderiaceae</taxon>
        <taxon>Caballeronia</taxon>
    </lineage>
</organism>
<dbReference type="RefSeq" id="WP_035941003.1">
    <property type="nucleotide sequence ID" value="NZ_CADFFX010000003.1"/>
</dbReference>
<keyword evidence="2" id="KW-0732">Signal</keyword>
<dbReference type="AlphaFoldDB" id="A0A069PVX8"/>